<feature type="compositionally biased region" description="Polar residues" evidence="1">
    <location>
        <begin position="57"/>
        <end position="77"/>
    </location>
</feature>
<reference evidence="4" key="1">
    <citation type="journal article" date="2018" name="Nat. Microbiol.">
        <title>Leveraging single-cell genomics to expand the fungal tree of life.</title>
        <authorList>
            <person name="Ahrendt S.R."/>
            <person name="Quandt C.A."/>
            <person name="Ciobanu D."/>
            <person name="Clum A."/>
            <person name="Salamov A."/>
            <person name="Andreopoulos B."/>
            <person name="Cheng J.F."/>
            <person name="Woyke T."/>
            <person name="Pelin A."/>
            <person name="Henrissat B."/>
            <person name="Reynolds N.K."/>
            <person name="Benny G.L."/>
            <person name="Smith M.E."/>
            <person name="James T.Y."/>
            <person name="Grigoriev I.V."/>
        </authorList>
    </citation>
    <scope>NUCLEOTIDE SEQUENCE [LARGE SCALE GENOMIC DNA]</scope>
    <source>
        <strain evidence="4">RSA 468</strain>
    </source>
</reference>
<evidence type="ECO:0000256" key="1">
    <source>
        <dbReference type="SAM" id="MobiDB-lite"/>
    </source>
</evidence>
<sequence>MKFTNTVFTLATISVYAQAIASSIPTTAIVSPIGPFTRRSTLSYDTNHQLVRRAQQGGATTAKNPGGKSFQQSSKANQDAFKVSLGSKLLAGQKSRQNQASAAKPAVTEKKTPAPSKIPVPVKKSAAPSTTPPPPSAKQPVNRSTAAGMGSKPTEPKPKPKPNTGTKPLFVNAGYPGTANKV</sequence>
<accession>A0A4V1J456</accession>
<evidence type="ECO:0000256" key="2">
    <source>
        <dbReference type="SAM" id="SignalP"/>
    </source>
</evidence>
<evidence type="ECO:0000313" key="4">
    <source>
        <dbReference type="Proteomes" id="UP000268162"/>
    </source>
</evidence>
<evidence type="ECO:0000313" key="3">
    <source>
        <dbReference type="EMBL" id="RKP34389.1"/>
    </source>
</evidence>
<protein>
    <submittedName>
        <fullName evidence="3">Uncharacterized protein</fullName>
    </submittedName>
</protein>
<feature type="chain" id="PRO_5043893361" evidence="2">
    <location>
        <begin position="20"/>
        <end position="182"/>
    </location>
</feature>
<dbReference type="AlphaFoldDB" id="A0A4V1J456"/>
<dbReference type="Proteomes" id="UP000268162">
    <property type="component" value="Unassembled WGS sequence"/>
</dbReference>
<proteinExistence type="predicted"/>
<dbReference type="EMBL" id="ML003225">
    <property type="protein sequence ID" value="RKP34389.1"/>
    <property type="molecule type" value="Genomic_DNA"/>
</dbReference>
<feature type="signal peptide" evidence="2">
    <location>
        <begin position="1"/>
        <end position="19"/>
    </location>
</feature>
<name>A0A4V1J456_9FUNG</name>
<feature type="region of interest" description="Disordered" evidence="1">
    <location>
        <begin position="56"/>
        <end position="182"/>
    </location>
</feature>
<keyword evidence="2" id="KW-0732">Signal</keyword>
<gene>
    <name evidence="3" type="ORF">BJ085DRAFT_31386</name>
</gene>
<organism evidence="3 4">
    <name type="scientific">Dimargaris cristalligena</name>
    <dbReference type="NCBI Taxonomy" id="215637"/>
    <lineage>
        <taxon>Eukaryota</taxon>
        <taxon>Fungi</taxon>
        <taxon>Fungi incertae sedis</taxon>
        <taxon>Zoopagomycota</taxon>
        <taxon>Kickxellomycotina</taxon>
        <taxon>Dimargaritomycetes</taxon>
        <taxon>Dimargaritales</taxon>
        <taxon>Dimargaritaceae</taxon>
        <taxon>Dimargaris</taxon>
    </lineage>
</organism>
<keyword evidence="4" id="KW-1185">Reference proteome</keyword>